<sequence length="155" mass="16756">HSLQSNETVVHGFESPGSYQITLHYAGGSTAAASALAASAKRCEQFLRLRCRNSLRTLAAATGEVMTWWNNRQGRKMTSWGSVPNNLTMCSCGYLRTCSQPNYLCNCDGSTNDWAEDSGYIGDASMLPVLSVQVGDTGNLNEFAAVLVGPLVCWH</sequence>
<keyword evidence="1" id="KW-1185">Reference proteome</keyword>
<dbReference type="WBParaSite" id="maker-uti_cns_0003181-snap-gene-0.7-mRNA-1">
    <property type="protein sequence ID" value="maker-uti_cns_0003181-snap-gene-0.7-mRNA-1"/>
    <property type="gene ID" value="maker-uti_cns_0003181-snap-gene-0.7"/>
</dbReference>
<evidence type="ECO:0000313" key="1">
    <source>
        <dbReference type="Proteomes" id="UP000095280"/>
    </source>
</evidence>
<dbReference type="WBParaSite" id="maker-uti_cns_0005635-snap-gene-0.12-mRNA-1">
    <property type="protein sequence ID" value="maker-uti_cns_0005635-snap-gene-0.12-mRNA-1"/>
    <property type="gene ID" value="maker-uti_cns_0005635-snap-gene-0.12"/>
</dbReference>
<name>A0A1I8HE69_9PLAT</name>
<reference evidence="2 3" key="1">
    <citation type="submission" date="2016-11" db="UniProtKB">
        <authorList>
            <consortium name="WormBaseParasite"/>
        </authorList>
    </citation>
    <scope>IDENTIFICATION</scope>
</reference>
<evidence type="ECO:0000313" key="2">
    <source>
        <dbReference type="WBParaSite" id="maker-uti_cns_0003181-snap-gene-0.7-mRNA-1"/>
    </source>
</evidence>
<evidence type="ECO:0000313" key="3">
    <source>
        <dbReference type="WBParaSite" id="maker-uti_cns_0005635-snap-gene-0.12-mRNA-1"/>
    </source>
</evidence>
<dbReference type="Gene3D" id="2.60.120.1000">
    <property type="match status" value="1"/>
</dbReference>
<protein>
    <submittedName>
        <fullName evidence="2 3">Contactin-associated protein-like 2</fullName>
    </submittedName>
</protein>
<proteinExistence type="predicted"/>
<dbReference type="Proteomes" id="UP000095280">
    <property type="component" value="Unplaced"/>
</dbReference>
<dbReference type="AlphaFoldDB" id="A0A1I8HE69"/>
<organism evidence="1 3">
    <name type="scientific">Macrostomum lignano</name>
    <dbReference type="NCBI Taxonomy" id="282301"/>
    <lineage>
        <taxon>Eukaryota</taxon>
        <taxon>Metazoa</taxon>
        <taxon>Spiralia</taxon>
        <taxon>Lophotrochozoa</taxon>
        <taxon>Platyhelminthes</taxon>
        <taxon>Rhabditophora</taxon>
        <taxon>Macrostomorpha</taxon>
        <taxon>Macrostomida</taxon>
        <taxon>Macrostomidae</taxon>
        <taxon>Macrostomum</taxon>
    </lineage>
</organism>
<accession>A0A1I8HE69</accession>